<keyword evidence="1" id="KW-0677">Repeat</keyword>
<evidence type="ECO:0000313" key="7">
    <source>
        <dbReference type="EMBL" id="CAL1125164.1"/>
    </source>
</evidence>
<dbReference type="InterPro" id="IPR051685">
    <property type="entry name" value="Ycf3/AcsC/BcsC/TPR_MFPF"/>
</dbReference>
<dbReference type="InterPro" id="IPR011990">
    <property type="entry name" value="TPR-like_helical_dom_sf"/>
</dbReference>
<feature type="transmembrane region" description="Helical" evidence="4">
    <location>
        <begin position="242"/>
        <end position="261"/>
    </location>
</feature>
<feature type="transmembrane region" description="Helical" evidence="4">
    <location>
        <begin position="862"/>
        <end position="880"/>
    </location>
</feature>
<name>A0A9P1BEJ8_9DINO</name>
<feature type="transmembrane region" description="Helical" evidence="4">
    <location>
        <begin position="123"/>
        <end position="144"/>
    </location>
</feature>
<gene>
    <name evidence="6" type="ORF">C1SCF055_LOCUS379</name>
</gene>
<feature type="transmembrane region" description="Helical" evidence="4">
    <location>
        <begin position="86"/>
        <end position="103"/>
    </location>
</feature>
<feature type="transmembrane region" description="Helical" evidence="4">
    <location>
        <begin position="901"/>
        <end position="922"/>
    </location>
</feature>
<feature type="transmembrane region" description="Helical" evidence="4">
    <location>
        <begin position="715"/>
        <end position="732"/>
    </location>
</feature>
<feature type="transmembrane region" description="Helical" evidence="4">
    <location>
        <begin position="574"/>
        <end position="594"/>
    </location>
</feature>
<keyword evidence="9" id="KW-1185">Reference proteome</keyword>
<evidence type="ECO:0000256" key="1">
    <source>
        <dbReference type="ARBA" id="ARBA00022737"/>
    </source>
</evidence>
<feature type="transmembrane region" description="Helical" evidence="4">
    <location>
        <begin position="782"/>
        <end position="803"/>
    </location>
</feature>
<feature type="transmembrane region" description="Helical" evidence="4">
    <location>
        <begin position="182"/>
        <end position="203"/>
    </location>
</feature>
<keyword evidence="4" id="KW-0472">Membrane</keyword>
<evidence type="ECO:0000313" key="9">
    <source>
        <dbReference type="Proteomes" id="UP001152797"/>
    </source>
</evidence>
<dbReference type="PROSITE" id="PS50005">
    <property type="entry name" value="TPR"/>
    <property type="match status" value="5"/>
</dbReference>
<evidence type="ECO:0000256" key="4">
    <source>
        <dbReference type="SAM" id="Phobius"/>
    </source>
</evidence>
<feature type="repeat" description="TPR" evidence="3">
    <location>
        <begin position="523"/>
        <end position="556"/>
    </location>
</feature>
<evidence type="ECO:0000313" key="8">
    <source>
        <dbReference type="EMBL" id="CAL4759101.1"/>
    </source>
</evidence>
<sequence length="1261" mass="139778">MSRPDAYLPQFTGLRAIAAYCVFLHHYKPVSAALWHGWPARFIEELHIGVWIFYVLSGFLIYYRYSTDFEQWSLGHMGQYARNRIARIYPVYYLLLLITYLVYEFPPPGLAAIQLTLTQGFFPQYAASGIAQAWTLTVEETFYFTAPLLFFFARRWTLLAPCIVLPAIGIAIDYQLGTPFTLLRTLLGAIFAFAAGSFIAKHFMRAKNMQRRKVLAWVTYSGVLATAASVLAMGVTSGPLKLAIHLVILPAMIAWAFWGLLTERSLLRVLLSTPLLVLLGSSSYSFYLIHLGATADLFQAIVSDQLWILFLGLNVISIGLYKLVERPSNRWLRNVGRDKSQSRVAASAVPADFVDRLLARLGAPRVLLGLAILVAVGIFLAWTPLRSRVLQVRGNWLITQQRYEEAATVLTEARELWPENGTATVLAAKTAYLQGEFSTTAELLSDLEETNPEGADAHLYHGLALIELGETESALSHLRQSVELQPGNVESRNTLGALAMQLGRLDEAQEQFAALVALRPDSADFRCQLARVLFARNKNDQARAEVEKAIELDPDHQAAQELLRQMNSQAVETFSTIFILLLLVAIAHHGLYVWKVAVLNHDKSEMVGAAVSLLEDGGYTYVVANPNQLAEPIHSPLIARPPGYTLLLLPLLWATKDIWLATVLLDIVATIIFYGAWFAIVNGLGPTISRAAKIFIWIMWAIIWSPLMQLSSPELMTVALFSAALALTLRFASRQPHPIRFGVASGILIGAVSALRLAYWPLLAVIPLSLWFSQARRPSQRMIVGVGVHVLIVTLMLAAVLIFQRSVTGQFLHLPVVPGLQRGFYPDQLTSIYPFPTTTIGADLMVEQLQSMLALPGVFTEVTLWIISSLILATALYQLVGSFRKSVREGLPVDYEAATRCFAVMAVSTGVLTLLMLAYMSASYPVPVALRDGRLWISLSRFYVPILPFLLVYLAAVLFPPASISRGSAFKLLRVACFVVVVPTIALAAAWQVPFWYRTFGEGPPVSYADKSSRAMLNSLRQIAASQPELTTTLIYPAEGVEQLDEQSVGITDRDGFLANLGRMTGVGTMAANYLPVLGLDVAENSQLLIYRPHEPHTRDGRWLADFCDRFDATKIPATDEFDWYTLEFNEQVLRRLPEVEAVGLLEIAARRTQAGKLDEALSLYQTALAWNPFLLDTHMGLGKLLLKQQRFAEAEASFATAIQLKPDYAEAYKQLGIALLAQGRSQLAAQNFRMALMLNPNDAETRERLKEAEAADGQSP</sequence>
<feature type="transmembrane region" description="Helical" evidence="4">
    <location>
        <begin position="7"/>
        <end position="26"/>
    </location>
</feature>
<comment type="caution">
    <text evidence="6">The sequence shown here is derived from an EMBL/GenBank/DDBJ whole genome shotgun (WGS) entry which is preliminary data.</text>
</comment>
<feature type="transmembrane region" description="Helical" evidence="4">
    <location>
        <begin position="691"/>
        <end position="708"/>
    </location>
</feature>
<feature type="repeat" description="TPR" evidence="3">
    <location>
        <begin position="489"/>
        <end position="522"/>
    </location>
</feature>
<feature type="transmembrane region" description="Helical" evidence="4">
    <location>
        <begin position="156"/>
        <end position="176"/>
    </location>
</feature>
<dbReference type="SMART" id="SM00028">
    <property type="entry name" value="TPR"/>
    <property type="match status" value="7"/>
</dbReference>
<feature type="transmembrane region" description="Helical" evidence="4">
    <location>
        <begin position="46"/>
        <end position="65"/>
    </location>
</feature>
<feature type="transmembrane region" description="Helical" evidence="4">
    <location>
        <begin position="744"/>
        <end position="770"/>
    </location>
</feature>
<dbReference type="PANTHER" id="PTHR44943">
    <property type="entry name" value="CELLULOSE SYNTHASE OPERON PROTEIN C"/>
    <property type="match status" value="1"/>
</dbReference>
<reference evidence="7" key="2">
    <citation type="submission" date="2024-04" db="EMBL/GenBank/DDBJ databases">
        <authorList>
            <person name="Chen Y."/>
            <person name="Shah S."/>
            <person name="Dougan E. K."/>
            <person name="Thang M."/>
            <person name="Chan C."/>
        </authorList>
    </citation>
    <scope>NUCLEOTIDE SEQUENCE [LARGE SCALE GENOMIC DNA]</scope>
</reference>
<feature type="domain" description="Acyltransferase 3" evidence="5">
    <location>
        <begin position="11"/>
        <end position="312"/>
    </location>
</feature>
<feature type="transmembrane region" description="Helical" evidence="4">
    <location>
        <begin position="273"/>
        <end position="293"/>
    </location>
</feature>
<dbReference type="InterPro" id="IPR002656">
    <property type="entry name" value="Acyl_transf_3_dom"/>
</dbReference>
<feature type="transmembrane region" description="Helical" evidence="4">
    <location>
        <begin position="658"/>
        <end position="679"/>
    </location>
</feature>
<dbReference type="SUPFAM" id="SSF48452">
    <property type="entry name" value="TPR-like"/>
    <property type="match status" value="1"/>
</dbReference>
<dbReference type="OrthoDB" id="1658288at2759"/>
<dbReference type="EMBL" id="CAMXCT030000001">
    <property type="protein sequence ID" value="CAL4759101.1"/>
    <property type="molecule type" value="Genomic_DNA"/>
</dbReference>
<feature type="repeat" description="TPR" evidence="3">
    <location>
        <begin position="1210"/>
        <end position="1243"/>
    </location>
</feature>
<dbReference type="Pfam" id="PF14559">
    <property type="entry name" value="TPR_19"/>
    <property type="match status" value="1"/>
</dbReference>
<dbReference type="EMBL" id="CAMXCT020000001">
    <property type="protein sequence ID" value="CAL1125164.1"/>
    <property type="molecule type" value="Genomic_DNA"/>
</dbReference>
<evidence type="ECO:0000256" key="2">
    <source>
        <dbReference type="ARBA" id="ARBA00022803"/>
    </source>
</evidence>
<feature type="transmembrane region" description="Helical" evidence="4">
    <location>
        <begin position="942"/>
        <end position="960"/>
    </location>
</feature>
<dbReference type="Pfam" id="PF13432">
    <property type="entry name" value="TPR_16"/>
    <property type="match status" value="2"/>
</dbReference>
<feature type="transmembrane region" description="Helical" evidence="4">
    <location>
        <begin position="305"/>
        <end position="324"/>
    </location>
</feature>
<dbReference type="Proteomes" id="UP001152797">
    <property type="component" value="Unassembled WGS sequence"/>
</dbReference>
<dbReference type="Gene3D" id="1.25.40.10">
    <property type="entry name" value="Tetratricopeptide repeat domain"/>
    <property type="match status" value="2"/>
</dbReference>
<evidence type="ECO:0000313" key="6">
    <source>
        <dbReference type="EMBL" id="CAI3971789.1"/>
    </source>
</evidence>
<feature type="repeat" description="TPR" evidence="3">
    <location>
        <begin position="1176"/>
        <end position="1209"/>
    </location>
</feature>
<dbReference type="PANTHER" id="PTHR44943:SF4">
    <property type="entry name" value="TPR REPEAT-CONTAINING PROTEIN MJ0798"/>
    <property type="match status" value="1"/>
</dbReference>
<feature type="transmembrane region" description="Helical" evidence="4">
    <location>
        <begin position="972"/>
        <end position="997"/>
    </location>
</feature>
<feature type="transmembrane region" description="Helical" evidence="4">
    <location>
        <begin position="366"/>
        <end position="385"/>
    </location>
</feature>
<keyword evidence="4" id="KW-1133">Transmembrane helix</keyword>
<reference evidence="6" key="1">
    <citation type="submission" date="2022-10" db="EMBL/GenBank/DDBJ databases">
        <authorList>
            <person name="Chen Y."/>
            <person name="Dougan E. K."/>
            <person name="Chan C."/>
            <person name="Rhodes N."/>
            <person name="Thang M."/>
        </authorList>
    </citation>
    <scope>NUCLEOTIDE SEQUENCE</scope>
</reference>
<dbReference type="InterPro" id="IPR019734">
    <property type="entry name" value="TPR_rpt"/>
</dbReference>
<feature type="transmembrane region" description="Helical" evidence="4">
    <location>
        <begin position="215"/>
        <end position="236"/>
    </location>
</feature>
<protein>
    <submittedName>
        <fullName evidence="8">TPR repeat-containing protein YrrB</fullName>
    </submittedName>
</protein>
<dbReference type="Pfam" id="PF01757">
    <property type="entry name" value="Acyl_transf_3"/>
    <property type="match status" value="1"/>
</dbReference>
<evidence type="ECO:0000256" key="3">
    <source>
        <dbReference type="PROSITE-ProRule" id="PRU00339"/>
    </source>
</evidence>
<proteinExistence type="predicted"/>
<evidence type="ECO:0000259" key="5">
    <source>
        <dbReference type="Pfam" id="PF01757"/>
    </source>
</evidence>
<accession>A0A9P1BEJ8</accession>
<keyword evidence="4" id="KW-0812">Transmembrane</keyword>
<keyword evidence="2 3" id="KW-0802">TPR repeat</keyword>
<dbReference type="GO" id="GO:0016747">
    <property type="term" value="F:acyltransferase activity, transferring groups other than amino-acyl groups"/>
    <property type="evidence" value="ECO:0007669"/>
    <property type="project" value="InterPro"/>
</dbReference>
<dbReference type="EMBL" id="CAMXCT010000001">
    <property type="protein sequence ID" value="CAI3971789.1"/>
    <property type="molecule type" value="Genomic_DNA"/>
</dbReference>
<organism evidence="6">
    <name type="scientific">Cladocopium goreaui</name>
    <dbReference type="NCBI Taxonomy" id="2562237"/>
    <lineage>
        <taxon>Eukaryota</taxon>
        <taxon>Sar</taxon>
        <taxon>Alveolata</taxon>
        <taxon>Dinophyceae</taxon>
        <taxon>Suessiales</taxon>
        <taxon>Symbiodiniaceae</taxon>
        <taxon>Cladocopium</taxon>
    </lineage>
</organism>
<feature type="repeat" description="TPR" evidence="3">
    <location>
        <begin position="455"/>
        <end position="488"/>
    </location>
</feature>
<dbReference type="AlphaFoldDB" id="A0A9P1BEJ8"/>